<dbReference type="Pfam" id="PF17656">
    <property type="entry name" value="ChapFlgA_N"/>
    <property type="match status" value="1"/>
</dbReference>
<evidence type="ECO:0000256" key="2">
    <source>
        <dbReference type="ARBA" id="ARBA00010474"/>
    </source>
</evidence>
<gene>
    <name evidence="9" type="primary">flgA_2</name>
    <name evidence="9" type="ORF">BN1086_02697</name>
</gene>
<keyword evidence="4 7" id="KW-0732">Signal</keyword>
<evidence type="ECO:0000256" key="5">
    <source>
        <dbReference type="ARBA" id="ARBA00022764"/>
    </source>
</evidence>
<keyword evidence="5" id="KW-0574">Periplasm</keyword>
<dbReference type="Gene3D" id="2.30.30.760">
    <property type="match status" value="1"/>
</dbReference>
<evidence type="ECO:0000256" key="7">
    <source>
        <dbReference type="SAM" id="SignalP"/>
    </source>
</evidence>
<dbReference type="CDD" id="cd11614">
    <property type="entry name" value="SAF_CpaB_FlgA_like"/>
    <property type="match status" value="1"/>
</dbReference>
<reference evidence="9" key="1">
    <citation type="submission" date="2014-06" db="EMBL/GenBank/DDBJ databases">
        <authorList>
            <person name="Urmite Genomes Urmite Genomes"/>
        </authorList>
    </citation>
    <scope>NUCLEOTIDE SEQUENCE</scope>
</reference>
<dbReference type="InterPro" id="IPR013974">
    <property type="entry name" value="SAF"/>
</dbReference>
<dbReference type="InterPro" id="IPR041231">
    <property type="entry name" value="FlgA_N"/>
</dbReference>
<dbReference type="NCBIfam" id="TIGR03170">
    <property type="entry name" value="flgA_cterm"/>
    <property type="match status" value="1"/>
</dbReference>
<comment type="subcellular location">
    <subcellularLocation>
        <location evidence="1">Periplasm</location>
    </subcellularLocation>
</comment>
<comment type="function">
    <text evidence="6">Involved in the assembly process of the P-ring formation. It may associate with FlgF on the rod constituting a structure essential for the P-ring assembly or may act as a modulator protein for the P-ring assembly.</text>
</comment>
<evidence type="ECO:0000256" key="4">
    <source>
        <dbReference type="ARBA" id="ARBA00022729"/>
    </source>
</evidence>
<dbReference type="Pfam" id="PF13144">
    <property type="entry name" value="ChapFlgA"/>
    <property type="match status" value="1"/>
</dbReference>
<keyword evidence="9" id="KW-0282">Flagellum</keyword>
<evidence type="ECO:0000313" key="9">
    <source>
        <dbReference type="EMBL" id="CDZ84542.1"/>
    </source>
</evidence>
<evidence type="ECO:0000256" key="3">
    <source>
        <dbReference type="ARBA" id="ARBA00014754"/>
    </source>
</evidence>
<proteinExistence type="inferred from homology"/>
<keyword evidence="9" id="KW-0969">Cilium</keyword>
<dbReference type="Gene3D" id="3.90.1210.10">
    <property type="entry name" value="Antifreeze-like/N-acetylneuraminic acid synthase C-terminal domain"/>
    <property type="match status" value="1"/>
</dbReference>
<dbReference type="PATRIC" id="fig|545.12.peg.2718"/>
<dbReference type="InterPro" id="IPR017585">
    <property type="entry name" value="SAF_FlgA"/>
</dbReference>
<feature type="chain" id="PRO_5001741172" description="Flagella basal body P-ring formation protein FlgA" evidence="7">
    <location>
        <begin position="41"/>
        <end position="266"/>
    </location>
</feature>
<feature type="signal peptide" evidence="7">
    <location>
        <begin position="1"/>
        <end position="40"/>
    </location>
</feature>
<dbReference type="AlphaFoldDB" id="A0A078LGX1"/>
<dbReference type="SMART" id="SM00858">
    <property type="entry name" value="SAF"/>
    <property type="match status" value="1"/>
</dbReference>
<dbReference type="InterPro" id="IPR039246">
    <property type="entry name" value="Flagellar_FlgA"/>
</dbReference>
<dbReference type="GO" id="GO:0044780">
    <property type="term" value="P:bacterial-type flagellum assembly"/>
    <property type="evidence" value="ECO:0007669"/>
    <property type="project" value="InterPro"/>
</dbReference>
<keyword evidence="9" id="KW-0966">Cell projection</keyword>
<dbReference type="PANTHER" id="PTHR36307">
    <property type="entry name" value="FLAGELLA BASAL BODY P-RING FORMATION PROTEIN FLGA"/>
    <property type="match status" value="1"/>
</dbReference>
<evidence type="ECO:0000256" key="1">
    <source>
        <dbReference type="ARBA" id="ARBA00004418"/>
    </source>
</evidence>
<protein>
    <recommendedName>
        <fullName evidence="3">Flagella basal body P-ring formation protein FlgA</fullName>
    </recommendedName>
</protein>
<dbReference type="GO" id="GO:0042597">
    <property type="term" value="C:periplasmic space"/>
    <property type="evidence" value="ECO:0007669"/>
    <property type="project" value="UniProtKB-SubCell"/>
</dbReference>
<comment type="similarity">
    <text evidence="2">Belongs to the FlgA family.</text>
</comment>
<accession>A0A078LGX1</accession>
<evidence type="ECO:0000259" key="8">
    <source>
        <dbReference type="SMART" id="SM00858"/>
    </source>
</evidence>
<dbReference type="PANTHER" id="PTHR36307:SF1">
    <property type="entry name" value="FLAGELLA BASAL BODY P-RING FORMATION PROTEIN FLGA"/>
    <property type="match status" value="1"/>
</dbReference>
<dbReference type="EMBL" id="LK931336">
    <property type="protein sequence ID" value="CDZ84542.1"/>
    <property type="molecule type" value="Genomic_DNA"/>
</dbReference>
<name>A0A078LGX1_CITKO</name>
<sequence length="266" mass="29316">MIFNGFIGFIGFISTRVKRCFRPGTLSFLLMLFTALPSFAAPEKVQSARKQVTAAVQHHAAQALRQEAGRRKWPEYQAKMNLFIPSDVSRYAPCPDALTVSLPGGERIDLNRLRFDVRCEGPQGWDVAVTVKPDVYLPVVIAKNSLERGQVLSASDVSIKKLNISSTRGNYLTDPDEAIGLTVKRRIRELQPITLTQLESPVLVERGQRVLMIAEQGGVEARTMGEAMKKGRKGEMIKVKNESSERVVSAIVADAGVVKMVYASGN</sequence>
<evidence type="ECO:0000256" key="6">
    <source>
        <dbReference type="ARBA" id="ARBA00025643"/>
    </source>
</evidence>
<organism evidence="9">
    <name type="scientific">Citrobacter koseri</name>
    <name type="common">Citrobacter diversus</name>
    <dbReference type="NCBI Taxonomy" id="545"/>
    <lineage>
        <taxon>Bacteria</taxon>
        <taxon>Pseudomonadati</taxon>
        <taxon>Pseudomonadota</taxon>
        <taxon>Gammaproteobacteria</taxon>
        <taxon>Enterobacterales</taxon>
        <taxon>Enterobacteriaceae</taxon>
        <taxon>Citrobacter</taxon>
    </lineage>
</organism>
<feature type="domain" description="SAF" evidence="8">
    <location>
        <begin position="137"/>
        <end position="199"/>
    </location>
</feature>